<dbReference type="Proteomes" id="UP001500839">
    <property type="component" value="Unassembled WGS sequence"/>
</dbReference>
<dbReference type="SUPFAM" id="SSF49464">
    <property type="entry name" value="Carboxypeptidase regulatory domain-like"/>
    <property type="match status" value="1"/>
</dbReference>
<dbReference type="InterPro" id="IPR008969">
    <property type="entry name" value="CarboxyPept-like_regulatory"/>
</dbReference>
<dbReference type="InterPro" id="IPR010814">
    <property type="entry name" value="DUF1416"/>
</dbReference>
<proteinExistence type="predicted"/>
<dbReference type="Pfam" id="PF07210">
    <property type="entry name" value="DUF1416"/>
    <property type="match status" value="1"/>
</dbReference>
<comment type="caution">
    <text evidence="4">The sequence shown here is derived from an EMBL/GenBank/DDBJ whole genome shotgun (WGS) entry which is preliminary data.</text>
</comment>
<protein>
    <submittedName>
        <fullName evidence="4">DUF1416 domain-containing protein</fullName>
    </submittedName>
</protein>
<gene>
    <name evidence="4" type="ORF">GCM10023353_11450</name>
</gene>
<evidence type="ECO:0000256" key="1">
    <source>
        <dbReference type="ARBA" id="ARBA00022499"/>
    </source>
</evidence>
<keyword evidence="5" id="KW-1185">Reference proteome</keyword>
<feature type="region of interest" description="Disordered" evidence="3">
    <location>
        <begin position="81"/>
        <end position="101"/>
    </location>
</feature>
<dbReference type="RefSeq" id="WP_200170797.1">
    <property type="nucleotide sequence ID" value="NZ_BAABKQ010000001.1"/>
</dbReference>
<reference evidence="5" key="1">
    <citation type="journal article" date="2019" name="Int. J. Syst. Evol. Microbiol.">
        <title>The Global Catalogue of Microorganisms (GCM) 10K type strain sequencing project: providing services to taxonomists for standard genome sequencing and annotation.</title>
        <authorList>
            <consortium name="The Broad Institute Genomics Platform"/>
            <consortium name="The Broad Institute Genome Sequencing Center for Infectious Disease"/>
            <person name="Wu L."/>
            <person name="Ma J."/>
        </authorList>
    </citation>
    <scope>NUCLEOTIDE SEQUENCE [LARGE SCALE GENOMIC DNA]</scope>
    <source>
        <strain evidence="5">JCM 18542</strain>
    </source>
</reference>
<evidence type="ECO:0000256" key="3">
    <source>
        <dbReference type="SAM" id="MobiDB-lite"/>
    </source>
</evidence>
<name>A0ABP9CFB4_9ACTN</name>
<dbReference type="EMBL" id="BAABKQ010000001">
    <property type="protein sequence ID" value="GAA4809248.1"/>
    <property type="molecule type" value="Genomic_DNA"/>
</dbReference>
<keyword evidence="1" id="KW-1017">Isopeptide bond</keyword>
<evidence type="ECO:0000256" key="2">
    <source>
        <dbReference type="ARBA" id="ARBA00022843"/>
    </source>
</evidence>
<dbReference type="Gene3D" id="2.60.40.1120">
    <property type="entry name" value="Carboxypeptidase-like, regulatory domain"/>
    <property type="match status" value="1"/>
</dbReference>
<organism evidence="4 5">
    <name type="scientific">Tomitella cavernea</name>
    <dbReference type="NCBI Taxonomy" id="1387982"/>
    <lineage>
        <taxon>Bacteria</taxon>
        <taxon>Bacillati</taxon>
        <taxon>Actinomycetota</taxon>
        <taxon>Actinomycetes</taxon>
        <taxon>Mycobacteriales</taxon>
        <taxon>Tomitella</taxon>
    </lineage>
</organism>
<evidence type="ECO:0000313" key="5">
    <source>
        <dbReference type="Proteomes" id="UP001500839"/>
    </source>
</evidence>
<keyword evidence="2" id="KW-0832">Ubl conjugation</keyword>
<accession>A0ABP9CFB4</accession>
<evidence type="ECO:0000313" key="4">
    <source>
        <dbReference type="EMBL" id="GAA4809248.1"/>
    </source>
</evidence>
<sequence length="101" mass="10052">MCGAPVQSQTLPAGVDAETETVITGRVVGKDGQPVGGAFVRLLDSSGEFTAEVVASATGDFRFFAGPGSWTVRALSSAGNGDTTVAPSGPGIHETTITLAA</sequence>